<feature type="domain" description="PAS" evidence="2">
    <location>
        <begin position="254"/>
        <end position="324"/>
    </location>
</feature>
<feature type="domain" description="PAS" evidence="2">
    <location>
        <begin position="384"/>
        <end position="452"/>
    </location>
</feature>
<name>A0A1X7BS93_9RHOB</name>
<protein>
    <submittedName>
        <fullName evidence="3">Sensor protein DivL</fullName>
        <ecNumber evidence="3">2.7.13.3</ecNumber>
    </submittedName>
</protein>
<dbReference type="InterPro" id="IPR000014">
    <property type="entry name" value="PAS"/>
</dbReference>
<dbReference type="Pfam" id="PF12860">
    <property type="entry name" value="PAS_7"/>
    <property type="match status" value="1"/>
</dbReference>
<keyword evidence="4" id="KW-1185">Reference proteome</keyword>
<reference evidence="3 4" key="1">
    <citation type="submission" date="2017-03" db="EMBL/GenBank/DDBJ databases">
        <authorList>
            <person name="Afonso C.L."/>
            <person name="Miller P.J."/>
            <person name="Scott M.A."/>
            <person name="Spackman E."/>
            <person name="Goraichik I."/>
            <person name="Dimitrov K.M."/>
            <person name="Suarez D.L."/>
            <person name="Swayne D.E."/>
        </authorList>
    </citation>
    <scope>NUCLEOTIDE SEQUENCE [LARGE SCALE GENOMIC DNA]</scope>
    <source>
        <strain evidence="3 4">CECT 7745</strain>
    </source>
</reference>
<organism evidence="3 4">
    <name type="scientific">Roseovarius aestuarii</name>
    <dbReference type="NCBI Taxonomy" id="475083"/>
    <lineage>
        <taxon>Bacteria</taxon>
        <taxon>Pseudomonadati</taxon>
        <taxon>Pseudomonadota</taxon>
        <taxon>Alphaproteobacteria</taxon>
        <taxon>Rhodobacterales</taxon>
        <taxon>Roseobacteraceae</taxon>
        <taxon>Roseovarius</taxon>
    </lineage>
</organism>
<gene>
    <name evidence="3" type="primary">divL</name>
    <name evidence="3" type="ORF">ROA7745_01902</name>
</gene>
<proteinExistence type="predicted"/>
<evidence type="ECO:0000313" key="3">
    <source>
        <dbReference type="EMBL" id="SMC12079.1"/>
    </source>
</evidence>
<evidence type="ECO:0000256" key="1">
    <source>
        <dbReference type="SAM" id="Phobius"/>
    </source>
</evidence>
<accession>A0A1X7BS93</accession>
<dbReference type="Proteomes" id="UP000193224">
    <property type="component" value="Unassembled WGS sequence"/>
</dbReference>
<dbReference type="InterPro" id="IPR035965">
    <property type="entry name" value="PAS-like_dom_sf"/>
</dbReference>
<dbReference type="SUPFAM" id="SSF55785">
    <property type="entry name" value="PYP-like sensor domain (PAS domain)"/>
    <property type="match status" value="2"/>
</dbReference>
<dbReference type="Pfam" id="PF13188">
    <property type="entry name" value="PAS_8"/>
    <property type="match status" value="1"/>
</dbReference>
<feature type="transmembrane region" description="Helical" evidence="1">
    <location>
        <begin position="6"/>
        <end position="26"/>
    </location>
</feature>
<dbReference type="OrthoDB" id="9797304at2"/>
<feature type="domain" description="PAS" evidence="2">
    <location>
        <begin position="150"/>
        <end position="219"/>
    </location>
</feature>
<keyword evidence="1" id="KW-0812">Transmembrane</keyword>
<keyword evidence="1" id="KW-1133">Transmembrane helix</keyword>
<sequence>MDATTLLNLAGVVCLSVVASVAVLWISGLIMGTKERPQAVPETDETPETTILFRHGLIADHDCKTPGIFSDIADWADLRTWFGQRFERLPDILPDDAASLEVYHTVDRMEDHATVTIKASGGVVRVTLADPKSSQPAERHHALCLRDALGEDQTALQSAPCAIWKTDKDGIVIWQNDACTKLLDEQVSKVLDGIDSPVNGHGGTHSRVAIAQPHSDAQTWFDVHGISTDLYQIYYATDITNAVHAEAAQREFVQTLTKTFANLTTGLAIFDRNQQLALFNPALVDLTALPAEFLSGRPSLMSFFDNLRDRQVMPEPKSYSLWRAQINSMIATATDGLYQETWSLPSGVTYRITGRPHPDGAVAFLFEDISAEISLTRRFRAQNDLRQAVLDKLDHAVAVIASNNVVIFCNATWTEMFGIDPDTSFAELGIRDLVATCRQKFPHPEFWKTVETQTTCKTLSHPIEETIEVDGSAPLHCRLIPVAGGAALICRPCEAVITHAPVSSAVS</sequence>
<dbReference type="AlphaFoldDB" id="A0A1X7BS93"/>
<keyword evidence="3" id="KW-0808">Transferase</keyword>
<dbReference type="SMART" id="SM00091">
    <property type="entry name" value="PAS"/>
    <property type="match status" value="3"/>
</dbReference>
<dbReference type="GO" id="GO:0004673">
    <property type="term" value="F:protein histidine kinase activity"/>
    <property type="evidence" value="ECO:0007669"/>
    <property type="project" value="UniProtKB-EC"/>
</dbReference>
<evidence type="ECO:0000313" key="4">
    <source>
        <dbReference type="Proteomes" id="UP000193224"/>
    </source>
</evidence>
<dbReference type="EC" id="2.7.13.3" evidence="3"/>
<evidence type="ECO:0000259" key="2">
    <source>
        <dbReference type="SMART" id="SM00091"/>
    </source>
</evidence>
<keyword evidence="1" id="KW-0472">Membrane</keyword>
<dbReference type="EMBL" id="FWXB01000005">
    <property type="protein sequence ID" value="SMC12079.1"/>
    <property type="molecule type" value="Genomic_DNA"/>
</dbReference>